<evidence type="ECO:0000313" key="1">
    <source>
        <dbReference type="EMBL" id="PRQ37416.1"/>
    </source>
</evidence>
<gene>
    <name evidence="1" type="ORF">RchiOBHm_Chr4g0402351</name>
</gene>
<organism evidence="1 2">
    <name type="scientific">Rosa chinensis</name>
    <name type="common">China rose</name>
    <dbReference type="NCBI Taxonomy" id="74649"/>
    <lineage>
        <taxon>Eukaryota</taxon>
        <taxon>Viridiplantae</taxon>
        <taxon>Streptophyta</taxon>
        <taxon>Embryophyta</taxon>
        <taxon>Tracheophyta</taxon>
        <taxon>Spermatophyta</taxon>
        <taxon>Magnoliopsida</taxon>
        <taxon>eudicotyledons</taxon>
        <taxon>Gunneridae</taxon>
        <taxon>Pentapetalae</taxon>
        <taxon>rosids</taxon>
        <taxon>fabids</taxon>
        <taxon>Rosales</taxon>
        <taxon>Rosaceae</taxon>
        <taxon>Rosoideae</taxon>
        <taxon>Rosoideae incertae sedis</taxon>
        <taxon>Rosa</taxon>
    </lineage>
</organism>
<comment type="caution">
    <text evidence="1">The sequence shown here is derived from an EMBL/GenBank/DDBJ whole genome shotgun (WGS) entry which is preliminary data.</text>
</comment>
<sequence>MILVLHFRRVFRASSLESKWKIISNFITSRTGEQTCVKFSPDARYIVVGSTNGKENLCNYCKHIIVEEYDYDRPTPADCADVMEMLDCSYAEVMKTIDCYNIH</sequence>
<evidence type="ECO:0000313" key="2">
    <source>
        <dbReference type="Proteomes" id="UP000238479"/>
    </source>
</evidence>
<dbReference type="Gramene" id="PRQ37416">
    <property type="protein sequence ID" value="PRQ37416"/>
    <property type="gene ID" value="RchiOBHm_Chr4g0402351"/>
</dbReference>
<dbReference type="InterPro" id="IPR036322">
    <property type="entry name" value="WD40_repeat_dom_sf"/>
</dbReference>
<protein>
    <submittedName>
        <fullName evidence="1">Putative WD40/YVTN repeat-like-containing domain-containing protein</fullName>
    </submittedName>
</protein>
<proteinExistence type="predicted"/>
<dbReference type="SUPFAM" id="SSF50978">
    <property type="entry name" value="WD40 repeat-like"/>
    <property type="match status" value="1"/>
</dbReference>
<dbReference type="EMBL" id="PDCK01000042">
    <property type="protein sequence ID" value="PRQ37416.1"/>
    <property type="molecule type" value="Genomic_DNA"/>
</dbReference>
<dbReference type="Proteomes" id="UP000238479">
    <property type="component" value="Chromosome 4"/>
</dbReference>
<reference evidence="1 2" key="1">
    <citation type="journal article" date="2018" name="Nat. Genet.">
        <title>The Rosa genome provides new insights in the design of modern roses.</title>
        <authorList>
            <person name="Bendahmane M."/>
        </authorList>
    </citation>
    <scope>NUCLEOTIDE SEQUENCE [LARGE SCALE GENOMIC DNA]</scope>
    <source>
        <strain evidence="2">cv. Old Blush</strain>
    </source>
</reference>
<dbReference type="AlphaFoldDB" id="A0A2P6QTD2"/>
<name>A0A2P6QTD2_ROSCH</name>
<keyword evidence="2" id="KW-1185">Reference proteome</keyword>
<accession>A0A2P6QTD2</accession>